<dbReference type="InterPro" id="IPR028096">
    <property type="entry name" value="EfeO_Cupredoxin"/>
</dbReference>
<proteinExistence type="predicted"/>
<gene>
    <name evidence="3" type="ORF">PYH38_001392</name>
</gene>
<dbReference type="SUPFAM" id="SSF49503">
    <property type="entry name" value="Cupredoxins"/>
    <property type="match status" value="1"/>
</dbReference>
<sequence>MRRHLFGIFACAFLVTNHAAATEFTIKMAGASYRPASIKAAVGDTIRFVNDDAAKHNVFVPTAGYALDLGAQEPGQEKVLSVHKVGRFEVECVIHPHMLTVVEVE</sequence>
<dbReference type="RefSeq" id="WP_280730706.1">
    <property type="nucleotide sequence ID" value="NZ_CP120367.1"/>
</dbReference>
<evidence type="ECO:0000259" key="2">
    <source>
        <dbReference type="Pfam" id="PF13473"/>
    </source>
</evidence>
<protein>
    <submittedName>
        <fullName evidence="3">Cupredoxin domain-containing protein</fullName>
    </submittedName>
</protein>
<feature type="chain" id="PRO_5045268926" evidence="1">
    <location>
        <begin position="22"/>
        <end position="105"/>
    </location>
</feature>
<reference evidence="3 4" key="1">
    <citation type="submission" date="2023-03" db="EMBL/GenBank/DDBJ databases">
        <authorList>
            <person name="Kaur S."/>
            <person name="Espinosa-Saiz D."/>
            <person name="Velazquez E."/>
            <person name="Menendez E."/>
            <person name="diCenzo G.C."/>
        </authorList>
    </citation>
    <scope>NUCLEOTIDE SEQUENCE [LARGE SCALE GENOMIC DNA]</scope>
    <source>
        <strain evidence="3 4">LMG 27395</strain>
    </source>
</reference>
<dbReference type="Pfam" id="PF13473">
    <property type="entry name" value="Cupredoxin_1"/>
    <property type="match status" value="1"/>
</dbReference>
<evidence type="ECO:0000256" key="1">
    <source>
        <dbReference type="SAM" id="SignalP"/>
    </source>
</evidence>
<dbReference type="Proteomes" id="UP001235547">
    <property type="component" value="Chromosome 2"/>
</dbReference>
<feature type="domain" description="EfeO-type cupredoxin-like" evidence="2">
    <location>
        <begin position="10"/>
        <end position="97"/>
    </location>
</feature>
<dbReference type="EMBL" id="CP120370">
    <property type="protein sequence ID" value="WEX80005.1"/>
    <property type="molecule type" value="Genomic_DNA"/>
</dbReference>
<evidence type="ECO:0000313" key="4">
    <source>
        <dbReference type="Proteomes" id="UP001235547"/>
    </source>
</evidence>
<dbReference type="Gene3D" id="2.60.40.420">
    <property type="entry name" value="Cupredoxins - blue copper proteins"/>
    <property type="match status" value="1"/>
</dbReference>
<feature type="signal peptide" evidence="1">
    <location>
        <begin position="1"/>
        <end position="21"/>
    </location>
</feature>
<name>A0ABY8CRQ4_9HYPH</name>
<keyword evidence="4" id="KW-1185">Reference proteome</keyword>
<organism evidence="3 4">
    <name type="scientific">Sinorhizobium numidicum</name>
    <dbReference type="NCBI Taxonomy" id="680248"/>
    <lineage>
        <taxon>Bacteria</taxon>
        <taxon>Pseudomonadati</taxon>
        <taxon>Pseudomonadota</taxon>
        <taxon>Alphaproteobacteria</taxon>
        <taxon>Hyphomicrobiales</taxon>
        <taxon>Rhizobiaceae</taxon>
        <taxon>Sinorhizobium/Ensifer group</taxon>
        <taxon>Sinorhizobium</taxon>
    </lineage>
</organism>
<dbReference type="InterPro" id="IPR008972">
    <property type="entry name" value="Cupredoxin"/>
</dbReference>
<keyword evidence="1" id="KW-0732">Signal</keyword>
<evidence type="ECO:0000313" key="3">
    <source>
        <dbReference type="EMBL" id="WEX80005.1"/>
    </source>
</evidence>
<accession>A0ABY8CRQ4</accession>